<dbReference type="RefSeq" id="WP_261952980.1">
    <property type="nucleotide sequence ID" value="NZ_AP026073.1"/>
</dbReference>
<name>A0ABM7ZSH6_STRNI</name>
<sequence length="104" mass="10618">MHCAPLRTALSARLDGEELPSGLTPGLLDDHLAGCAECRRWEAQARALSARVAHAGAEAAEAPEAGGDPATLEALLAGLRSRPEWPSGVVCVYEEGQTGGTAAG</sequence>
<keyword evidence="3" id="KW-1185">Reference proteome</keyword>
<accession>A0ABM7ZSH6</accession>
<reference evidence="2" key="1">
    <citation type="submission" date="2022-06" db="EMBL/GenBank/DDBJ databases">
        <title>Complete genome sequence of Streptomyces nigrescens HEK616.</title>
        <authorList>
            <person name="Asamizu S."/>
            <person name="Onaka H."/>
        </authorList>
    </citation>
    <scope>NUCLEOTIDE SEQUENCE</scope>
    <source>
        <strain evidence="2">HEK616</strain>
    </source>
</reference>
<feature type="domain" description="Putative zinc-finger" evidence="1">
    <location>
        <begin position="3"/>
        <end position="39"/>
    </location>
</feature>
<dbReference type="EMBL" id="AP026073">
    <property type="protein sequence ID" value="BDM69043.1"/>
    <property type="molecule type" value="Genomic_DNA"/>
</dbReference>
<evidence type="ECO:0000259" key="1">
    <source>
        <dbReference type="Pfam" id="PF13490"/>
    </source>
</evidence>
<evidence type="ECO:0000313" key="3">
    <source>
        <dbReference type="Proteomes" id="UP001059597"/>
    </source>
</evidence>
<gene>
    <name evidence="2" type="ORF">HEK616_25300</name>
</gene>
<protein>
    <recommendedName>
        <fullName evidence="1">Putative zinc-finger domain-containing protein</fullName>
    </recommendedName>
</protein>
<dbReference type="InterPro" id="IPR027383">
    <property type="entry name" value="Znf_put"/>
</dbReference>
<dbReference type="Proteomes" id="UP001059597">
    <property type="component" value="Chromosome"/>
</dbReference>
<dbReference type="Pfam" id="PF13490">
    <property type="entry name" value="zf-HC2"/>
    <property type="match status" value="1"/>
</dbReference>
<evidence type="ECO:0000313" key="2">
    <source>
        <dbReference type="EMBL" id="BDM69043.1"/>
    </source>
</evidence>
<proteinExistence type="predicted"/>
<organism evidence="2 3">
    <name type="scientific">Streptomyces nigrescens</name>
    <dbReference type="NCBI Taxonomy" id="1920"/>
    <lineage>
        <taxon>Bacteria</taxon>
        <taxon>Bacillati</taxon>
        <taxon>Actinomycetota</taxon>
        <taxon>Actinomycetes</taxon>
        <taxon>Kitasatosporales</taxon>
        <taxon>Streptomycetaceae</taxon>
        <taxon>Streptomyces</taxon>
    </lineage>
</organism>